<reference evidence="2 3" key="1">
    <citation type="submission" date="2014-12" db="EMBL/GenBank/DDBJ databases">
        <title>16Stimator: statistical estimation of ribosomal gene copy numbers from draft genome assemblies.</title>
        <authorList>
            <person name="Perisin M.A."/>
            <person name="Vetter M."/>
            <person name="Gilbert J.A."/>
            <person name="Bergelson J."/>
        </authorList>
    </citation>
    <scope>NUCLEOTIDE SEQUENCE [LARGE SCALE GENOMIC DNA]</scope>
    <source>
        <strain evidence="2 3">MEJ086</strain>
    </source>
</reference>
<feature type="transmembrane region" description="Helical" evidence="1">
    <location>
        <begin position="12"/>
        <end position="32"/>
    </location>
</feature>
<dbReference type="PANTHER" id="PTHR30199:SF0">
    <property type="entry name" value="INNER MEMBRANE PROTEIN YDCO"/>
    <property type="match status" value="1"/>
</dbReference>
<dbReference type="InterPro" id="IPR004711">
    <property type="entry name" value="Benzoate_Transporter"/>
</dbReference>
<accession>A0A0D0K878</accession>
<feature type="transmembrane region" description="Helical" evidence="1">
    <location>
        <begin position="177"/>
        <end position="195"/>
    </location>
</feature>
<sequence>MLESSHARLRPLADTSTSAVVAGFIGMLTGYTSSLVLMFQAGQAAGLSAGQISSWIWALSIGMAVTCIGLSLRYRAPIMVAWSTPGAALLITSLPGVPYSEAIGAYILCSALILICGLTGSFDRIMRRIPGSIAAALLAGVLFKIALEICVAAEQQPLLVIAMLFAYLLGKRLLPRYAVLAALLVGCVLAGTLGLLNFSQFELQLATPEWTTPSFSIAAAISIGIPLFIVAMASQNLPGMAVLRANGYDVPASPLLNTTSLVSILLAPFGSHGIHMAAISAAICAGPEAHEDPRKRYTAAIWCGVFYGIAGLFGATLAALFAALPKALILSIAALALFASIIGGLTQAMSEPKEREAALITFLVTASGMTLFGVGSAFWGIVAGLLTLALLNGGKRV</sequence>
<gene>
    <name evidence="2" type="ORF">RU08_04205</name>
</gene>
<name>A0A0D0K878_9PSED</name>
<evidence type="ECO:0000256" key="1">
    <source>
        <dbReference type="SAM" id="Phobius"/>
    </source>
</evidence>
<keyword evidence="1" id="KW-0472">Membrane</keyword>
<organism evidence="2 3">
    <name type="scientific">Pseudomonas fulva</name>
    <dbReference type="NCBI Taxonomy" id="47880"/>
    <lineage>
        <taxon>Bacteria</taxon>
        <taxon>Pseudomonadati</taxon>
        <taxon>Pseudomonadota</taxon>
        <taxon>Gammaproteobacteria</taxon>
        <taxon>Pseudomonadales</taxon>
        <taxon>Pseudomonadaceae</taxon>
        <taxon>Pseudomonas</taxon>
    </lineage>
</organism>
<feature type="transmembrane region" description="Helical" evidence="1">
    <location>
        <begin position="215"/>
        <end position="234"/>
    </location>
</feature>
<keyword evidence="1" id="KW-1133">Transmembrane helix</keyword>
<dbReference type="GO" id="GO:0005886">
    <property type="term" value="C:plasma membrane"/>
    <property type="evidence" value="ECO:0007669"/>
    <property type="project" value="TreeGrafter"/>
</dbReference>
<feature type="transmembrane region" description="Helical" evidence="1">
    <location>
        <begin position="103"/>
        <end position="122"/>
    </location>
</feature>
<dbReference type="GO" id="GO:0042925">
    <property type="term" value="F:benzoate transmembrane transporter activity"/>
    <property type="evidence" value="ECO:0007669"/>
    <property type="project" value="InterPro"/>
</dbReference>
<comment type="caution">
    <text evidence="2">The sequence shown here is derived from an EMBL/GenBank/DDBJ whole genome shotgun (WGS) entry which is preliminary data.</text>
</comment>
<dbReference type="AlphaFoldDB" id="A0A0D0K878"/>
<feature type="transmembrane region" description="Helical" evidence="1">
    <location>
        <begin position="153"/>
        <end position="170"/>
    </location>
</feature>
<feature type="transmembrane region" description="Helical" evidence="1">
    <location>
        <begin position="52"/>
        <end position="72"/>
    </location>
</feature>
<feature type="transmembrane region" description="Helical" evidence="1">
    <location>
        <begin position="299"/>
        <end position="321"/>
    </location>
</feature>
<feature type="transmembrane region" description="Helical" evidence="1">
    <location>
        <begin position="358"/>
        <end position="391"/>
    </location>
</feature>
<proteinExistence type="predicted"/>
<keyword evidence="1" id="KW-0812">Transmembrane</keyword>
<dbReference type="OrthoDB" id="9792424at2"/>
<feature type="transmembrane region" description="Helical" evidence="1">
    <location>
        <begin position="129"/>
        <end position="147"/>
    </location>
</feature>
<dbReference type="RefSeq" id="WP_042552559.1">
    <property type="nucleotide sequence ID" value="NZ_JXQW01000007.1"/>
</dbReference>
<dbReference type="Pfam" id="PF03594">
    <property type="entry name" value="BenE"/>
    <property type="match status" value="1"/>
</dbReference>
<evidence type="ECO:0000313" key="2">
    <source>
        <dbReference type="EMBL" id="KIQ04843.1"/>
    </source>
</evidence>
<dbReference type="EMBL" id="JXQW01000007">
    <property type="protein sequence ID" value="KIQ04843.1"/>
    <property type="molecule type" value="Genomic_DNA"/>
</dbReference>
<feature type="transmembrane region" description="Helical" evidence="1">
    <location>
        <begin position="79"/>
        <end position="97"/>
    </location>
</feature>
<evidence type="ECO:0000313" key="3">
    <source>
        <dbReference type="Proteomes" id="UP000032068"/>
    </source>
</evidence>
<dbReference type="Proteomes" id="UP000032068">
    <property type="component" value="Unassembled WGS sequence"/>
</dbReference>
<dbReference type="NCBIfam" id="TIGR00843">
    <property type="entry name" value="benE"/>
    <property type="match status" value="1"/>
</dbReference>
<protein>
    <submittedName>
        <fullName evidence="2">Membrane protein</fullName>
    </submittedName>
</protein>
<dbReference type="PANTHER" id="PTHR30199">
    <property type="entry name" value="MFS FAMILY TRANSPORTER, PREDICTED SUBSTRATE BENZOATE"/>
    <property type="match status" value="1"/>
</dbReference>
<feature type="transmembrane region" description="Helical" evidence="1">
    <location>
        <begin position="327"/>
        <end position="346"/>
    </location>
</feature>